<accession>A0ABV2CNB1</accession>
<dbReference type="EMBL" id="JBEWLZ010000003">
    <property type="protein sequence ID" value="MET1489375.1"/>
    <property type="molecule type" value="Genomic_DNA"/>
</dbReference>
<keyword evidence="2" id="KW-1185">Reference proteome</keyword>
<dbReference type="PANTHER" id="PTHR37950:SF1">
    <property type="entry name" value="4-HYDROXYPHENYLACETATE CATABOLISM PROTEIN"/>
    <property type="match status" value="1"/>
</dbReference>
<dbReference type="Gene3D" id="3.30.429.10">
    <property type="entry name" value="Macrophage Migration Inhibitory Factor"/>
    <property type="match status" value="1"/>
</dbReference>
<comment type="caution">
    <text evidence="1">The sequence shown here is derived from an EMBL/GenBank/DDBJ whole genome shotgun (WGS) entry which is preliminary data.</text>
</comment>
<name>A0ABV2CNB1_9RHOO</name>
<dbReference type="InterPro" id="IPR014347">
    <property type="entry name" value="Tautomerase/MIF_sf"/>
</dbReference>
<evidence type="ECO:0000313" key="2">
    <source>
        <dbReference type="Proteomes" id="UP001548590"/>
    </source>
</evidence>
<gene>
    <name evidence="1" type="ORF">ABVT11_06020</name>
</gene>
<dbReference type="Pfam" id="PF02962">
    <property type="entry name" value="CHMI"/>
    <property type="match status" value="1"/>
</dbReference>
<sequence>MPHLVLEYTANLLPDFDPAQALHRMNTVLLASGEFVPDHIKSRAIRFDDFLVGDAAPGSFLHARLHLLDGRSQPVKRAITEGLVAALRSCVIDNTAQPVQITAEALDMDRGAYSKAIIPN</sequence>
<dbReference type="Proteomes" id="UP001548590">
    <property type="component" value="Unassembled WGS sequence"/>
</dbReference>
<organism evidence="1 2">
    <name type="scientific">Uliginosibacterium paludis</name>
    <dbReference type="NCBI Taxonomy" id="1615952"/>
    <lineage>
        <taxon>Bacteria</taxon>
        <taxon>Pseudomonadati</taxon>
        <taxon>Pseudomonadota</taxon>
        <taxon>Betaproteobacteria</taxon>
        <taxon>Rhodocyclales</taxon>
        <taxon>Zoogloeaceae</taxon>
        <taxon>Uliginosibacterium</taxon>
    </lineage>
</organism>
<reference evidence="1 2" key="1">
    <citation type="submission" date="2024-07" db="EMBL/GenBank/DDBJ databases">
        <title>Uliginosibacterium paludis KCTC:42655.</title>
        <authorList>
            <person name="Kim M.K."/>
        </authorList>
    </citation>
    <scope>NUCLEOTIDE SEQUENCE [LARGE SCALE GENOMIC DNA]</scope>
    <source>
        <strain evidence="1 2">KCTC 42655</strain>
    </source>
</reference>
<protein>
    <submittedName>
        <fullName evidence="1">5-carboxymethyl-2-hydroxymuconate Delta-isomerase</fullName>
    </submittedName>
</protein>
<dbReference type="RefSeq" id="WP_345925598.1">
    <property type="nucleotide sequence ID" value="NZ_JBDIVF010000002.1"/>
</dbReference>
<proteinExistence type="predicted"/>
<dbReference type="InterPro" id="IPR004220">
    <property type="entry name" value="5-COMe_2-OHmuconate_Isoase"/>
</dbReference>
<evidence type="ECO:0000313" key="1">
    <source>
        <dbReference type="EMBL" id="MET1489375.1"/>
    </source>
</evidence>
<dbReference type="CDD" id="cd00580">
    <property type="entry name" value="CHMI"/>
    <property type="match status" value="1"/>
</dbReference>
<dbReference type="SUPFAM" id="SSF55331">
    <property type="entry name" value="Tautomerase/MIF"/>
    <property type="match status" value="1"/>
</dbReference>
<dbReference type="PANTHER" id="PTHR37950">
    <property type="entry name" value="4-HYDROXYPHENYLACETATE CATABOLISM PROTEIN"/>
    <property type="match status" value="1"/>
</dbReference>